<evidence type="ECO:0000313" key="3">
    <source>
        <dbReference type="Proteomes" id="UP001152561"/>
    </source>
</evidence>
<organism evidence="2 3">
    <name type="scientific">Anisodus acutangulus</name>
    <dbReference type="NCBI Taxonomy" id="402998"/>
    <lineage>
        <taxon>Eukaryota</taxon>
        <taxon>Viridiplantae</taxon>
        <taxon>Streptophyta</taxon>
        <taxon>Embryophyta</taxon>
        <taxon>Tracheophyta</taxon>
        <taxon>Spermatophyta</taxon>
        <taxon>Magnoliopsida</taxon>
        <taxon>eudicotyledons</taxon>
        <taxon>Gunneridae</taxon>
        <taxon>Pentapetalae</taxon>
        <taxon>asterids</taxon>
        <taxon>lamiids</taxon>
        <taxon>Solanales</taxon>
        <taxon>Solanaceae</taxon>
        <taxon>Solanoideae</taxon>
        <taxon>Hyoscyameae</taxon>
        <taxon>Anisodus</taxon>
    </lineage>
</organism>
<accession>A0A9Q1LZR6</accession>
<dbReference type="Proteomes" id="UP001152561">
    <property type="component" value="Unassembled WGS sequence"/>
</dbReference>
<evidence type="ECO:0000313" key="2">
    <source>
        <dbReference type="EMBL" id="KAJ8546500.1"/>
    </source>
</evidence>
<dbReference type="OrthoDB" id="1752032at2759"/>
<evidence type="ECO:0000256" key="1">
    <source>
        <dbReference type="SAM" id="MobiDB-lite"/>
    </source>
</evidence>
<dbReference type="EMBL" id="JAJAGQ010000013">
    <property type="protein sequence ID" value="KAJ8546500.1"/>
    <property type="molecule type" value="Genomic_DNA"/>
</dbReference>
<proteinExistence type="predicted"/>
<sequence length="186" mass="21036">MQKDFQAIVDELLPNAEHRRRATHLIQLASKIERLCLVEKHLGKIHKILARVQENLHQKGQARLHQEGQVSLHQQAQVNLHSQRRETARHKRTSVATGEEPLSGGHNKTTNVGFGIYTSTSETRILNLGTSSQRILASDLAYKDTTPTGINLSYKAKDLRWKDKECLTTSQLQLMAIKKKTKNSDS</sequence>
<feature type="region of interest" description="Disordered" evidence="1">
    <location>
        <begin position="81"/>
        <end position="108"/>
    </location>
</feature>
<name>A0A9Q1LZR6_9SOLA</name>
<keyword evidence="3" id="KW-1185">Reference proteome</keyword>
<reference evidence="3" key="1">
    <citation type="journal article" date="2023" name="Proc. Natl. Acad. Sci. U.S.A.">
        <title>Genomic and structural basis for evolution of tropane alkaloid biosynthesis.</title>
        <authorList>
            <person name="Wanga Y.-J."/>
            <person name="Taina T."/>
            <person name="Yua J.-Y."/>
            <person name="Lia J."/>
            <person name="Xua B."/>
            <person name="Chenc J."/>
            <person name="D'Auriad J.C."/>
            <person name="Huanga J.-P."/>
            <person name="Huanga S.-X."/>
        </authorList>
    </citation>
    <scope>NUCLEOTIDE SEQUENCE [LARGE SCALE GENOMIC DNA]</scope>
    <source>
        <strain evidence="3">cv. KIB-2019</strain>
    </source>
</reference>
<dbReference type="AlphaFoldDB" id="A0A9Q1LZR6"/>
<gene>
    <name evidence="2" type="ORF">K7X08_032377</name>
</gene>
<comment type="caution">
    <text evidence="2">The sequence shown here is derived from an EMBL/GenBank/DDBJ whole genome shotgun (WGS) entry which is preliminary data.</text>
</comment>
<protein>
    <submittedName>
        <fullName evidence="2">Uncharacterized protein</fullName>
    </submittedName>
</protein>